<organism evidence="3 4">
    <name type="scientific">Streptomyces marispadix</name>
    <dbReference type="NCBI Taxonomy" id="2922868"/>
    <lineage>
        <taxon>Bacteria</taxon>
        <taxon>Bacillati</taxon>
        <taxon>Actinomycetota</taxon>
        <taxon>Actinomycetes</taxon>
        <taxon>Kitasatosporales</taxon>
        <taxon>Streptomycetaceae</taxon>
        <taxon>Streptomyces</taxon>
    </lineage>
</organism>
<evidence type="ECO:0000259" key="2">
    <source>
        <dbReference type="Pfam" id="PF11350"/>
    </source>
</evidence>
<comment type="caution">
    <text evidence="3">The sequence shown here is derived from an EMBL/GenBank/DDBJ whole genome shotgun (WGS) entry which is preliminary data.</text>
</comment>
<evidence type="ECO:0000313" key="3">
    <source>
        <dbReference type="EMBL" id="MCH6162418.1"/>
    </source>
</evidence>
<sequence length="493" mass="51485">MRGGHPEHREPGGGWGAGASRRGPEGGEVAGRVLQGTPGGAFGAGRRPGPRQEYVEAFDDDVFGKGFPGKGYSGNRYPGRDHPGGDYSGGDYSGDETTAGAADGAAAGTGAVRAPSPRQPDAAPVSAPPISEPLHVGRPLPDPGPPPVRRHEDRGPRTPGQWNGFDRAAAFPRTGSGEDGPRRRNMSEAGAGLAPGRAPERAPAGGEPPRAPAIRVAPSEKSPSNMGRAFTGVLAVAVTTVIAFVVATQITSGGTPGNDRADDDAGAGRGLAAEGPASRSDKGRGSPGETLVAPTYEEKLSKTYALDSDFKGKGDFETVSGTDDGAGGDDVMRYRVDVEKGLPLESGLFAKAVQRTLNDKRSWAHGGERSFERISKGKADFVVTLASSPTTDVWCAKSGLDTSEDKVSCDSASTDRIMINAYRWAQGSKTFGDDRMLAYRQMLINHEVGHRLGRDHVGCSKDGAIAPVMMQQTKSLTTDGAKCRPNPWPYPKS</sequence>
<feature type="compositionally biased region" description="Low complexity" evidence="1">
    <location>
        <begin position="188"/>
        <end position="208"/>
    </location>
</feature>
<name>A0ABS9T1R0_9ACTN</name>
<evidence type="ECO:0000313" key="4">
    <source>
        <dbReference type="Proteomes" id="UP001166784"/>
    </source>
</evidence>
<dbReference type="Pfam" id="PF11350">
    <property type="entry name" value="DUF3152"/>
    <property type="match status" value="1"/>
</dbReference>
<gene>
    <name evidence="3" type="ORF">MMA15_19095</name>
</gene>
<reference evidence="3" key="1">
    <citation type="submission" date="2022-03" db="EMBL/GenBank/DDBJ databases">
        <authorList>
            <person name="Santos J.D.N."/>
            <person name="Kallscheuer N."/>
            <person name="Jogler C."/>
            <person name="Lage O.M."/>
        </authorList>
    </citation>
    <scope>NUCLEOTIDE SEQUENCE</scope>
    <source>
        <strain evidence="3">M600PL45_2</strain>
    </source>
</reference>
<dbReference type="InterPro" id="IPR022603">
    <property type="entry name" value="DUF3152"/>
</dbReference>
<dbReference type="Proteomes" id="UP001166784">
    <property type="component" value="Unassembled WGS sequence"/>
</dbReference>
<feature type="region of interest" description="Disordered" evidence="1">
    <location>
        <begin position="251"/>
        <end position="294"/>
    </location>
</feature>
<keyword evidence="4" id="KW-1185">Reference proteome</keyword>
<protein>
    <submittedName>
        <fullName evidence="3">DUF3152 domain-containing protein</fullName>
    </submittedName>
</protein>
<dbReference type="RefSeq" id="WP_241061371.1">
    <property type="nucleotide sequence ID" value="NZ_JAKWJU010000002.1"/>
</dbReference>
<dbReference type="SUPFAM" id="SSF55486">
    <property type="entry name" value="Metalloproteases ('zincins'), catalytic domain"/>
    <property type="match status" value="1"/>
</dbReference>
<dbReference type="EMBL" id="JAKWJU010000002">
    <property type="protein sequence ID" value="MCH6162418.1"/>
    <property type="molecule type" value="Genomic_DNA"/>
</dbReference>
<feature type="region of interest" description="Disordered" evidence="1">
    <location>
        <begin position="1"/>
        <end position="225"/>
    </location>
</feature>
<feature type="domain" description="DUF3152" evidence="2">
    <location>
        <begin position="311"/>
        <end position="491"/>
    </location>
</feature>
<reference evidence="3" key="2">
    <citation type="journal article" date="2023" name="Int. J. Syst. Evol. Microbiol.">
        <title>Streptomyces marispadix sp. nov., isolated from marine beach sediment of the Northern Coast of Portugal.</title>
        <authorList>
            <person name="dos Santos J.D.N."/>
            <person name="Vitorino I.R."/>
            <person name="Kallscheuer N."/>
            <person name="Srivastava A."/>
            <person name="Krautwurst S."/>
            <person name="Marz M."/>
            <person name="Jogler C."/>
            <person name="Lobo Da Cunha A."/>
            <person name="Catita J."/>
            <person name="Goncalves H."/>
            <person name="Gonzalez I."/>
            <person name="Reyes F."/>
            <person name="Lage O.M."/>
        </authorList>
    </citation>
    <scope>NUCLEOTIDE SEQUENCE</scope>
    <source>
        <strain evidence="3">M600PL45_2</strain>
    </source>
</reference>
<feature type="compositionally biased region" description="Basic and acidic residues" evidence="1">
    <location>
        <begin position="1"/>
        <end position="11"/>
    </location>
</feature>
<evidence type="ECO:0000256" key="1">
    <source>
        <dbReference type="SAM" id="MobiDB-lite"/>
    </source>
</evidence>
<feature type="compositionally biased region" description="Low complexity" evidence="1">
    <location>
        <begin position="95"/>
        <end position="111"/>
    </location>
</feature>
<accession>A0ABS9T1R0</accession>
<proteinExistence type="predicted"/>